<dbReference type="AlphaFoldDB" id="A0AAE0ZMW2"/>
<dbReference type="Pfam" id="PF14735">
    <property type="entry name" value="HAUS4"/>
    <property type="match status" value="1"/>
</dbReference>
<dbReference type="PANTHER" id="PTHR16219">
    <property type="entry name" value="AUGMIN SUBUNIT 4 FAMILY MEMBER"/>
    <property type="match status" value="1"/>
</dbReference>
<dbReference type="GO" id="GO:0051011">
    <property type="term" value="F:microtubule minus-end binding"/>
    <property type="evidence" value="ECO:0007669"/>
    <property type="project" value="TreeGrafter"/>
</dbReference>
<dbReference type="InterPro" id="IPR029327">
    <property type="entry name" value="HAUS4"/>
</dbReference>
<dbReference type="InterPro" id="IPR026214">
    <property type="entry name" value="HAUS4_met"/>
</dbReference>
<dbReference type="GO" id="GO:0070652">
    <property type="term" value="C:HAUS complex"/>
    <property type="evidence" value="ECO:0007669"/>
    <property type="project" value="InterPro"/>
</dbReference>
<dbReference type="PRINTS" id="PR02090">
    <property type="entry name" value="HAUSAUGMINL4"/>
</dbReference>
<gene>
    <name evidence="2" type="ORF">RRG08_011292</name>
</gene>
<dbReference type="GO" id="GO:0007098">
    <property type="term" value="P:centrosome cycle"/>
    <property type="evidence" value="ECO:0007669"/>
    <property type="project" value="InterPro"/>
</dbReference>
<keyword evidence="3" id="KW-1185">Reference proteome</keyword>
<feature type="compositionally biased region" description="Basic and acidic residues" evidence="1">
    <location>
        <begin position="384"/>
        <end position="408"/>
    </location>
</feature>
<dbReference type="Proteomes" id="UP001283361">
    <property type="component" value="Unassembled WGS sequence"/>
</dbReference>
<sequence>MDTEITKTYPGFGSLVSRIKEKLSDEGASPNIHKAFIQAQRNLTKARSEYITNKILYSELQEISTDLAVRGQENTLNSEENKLKDILSKSLAYAELFDYLHFNPSATSNSTLFGITEDDLVRHNPTNKHLSELMQVMIPKVEARLLQKCEDLYAYFDPSNSLIPASEGAHTTKALSLPAHVEERKSALVREKTHLQQTRQQRDKHFWSYFQKLLECLSTMETLIKNFKCGSQAETDTIAVEHLRALCKVTCLKVRSANLHVLCDTYTVESVKALKAVSGHLETATSQAKRELSATNQSLHAFRRLGPEFTALAEQVTQLQRELCNKKWGLEKFGQNPKAQDADGTSAAAAVGSAKTFIVSGDDNEKLGNVASSTDSFHAISEARSSRERPISARESRNQRKVEDYVDDNKRYTSADATFDVLTSAENSSISSLSLEAKSQHGKRVTFQ</sequence>
<reference evidence="2" key="1">
    <citation type="journal article" date="2023" name="G3 (Bethesda)">
        <title>A reference genome for the long-term kleptoplast-retaining sea slug Elysia crispata morphotype clarki.</title>
        <authorList>
            <person name="Eastman K.E."/>
            <person name="Pendleton A.L."/>
            <person name="Shaikh M.A."/>
            <person name="Suttiyut T."/>
            <person name="Ogas R."/>
            <person name="Tomko P."/>
            <person name="Gavelis G."/>
            <person name="Widhalm J.R."/>
            <person name="Wisecaver J.H."/>
        </authorList>
    </citation>
    <scope>NUCLEOTIDE SEQUENCE</scope>
    <source>
        <strain evidence="2">ECLA1</strain>
    </source>
</reference>
<evidence type="ECO:0000313" key="2">
    <source>
        <dbReference type="EMBL" id="KAK3772310.1"/>
    </source>
</evidence>
<name>A0AAE0ZMW2_9GAST</name>
<dbReference type="EMBL" id="JAWDGP010003640">
    <property type="protein sequence ID" value="KAK3772310.1"/>
    <property type="molecule type" value="Genomic_DNA"/>
</dbReference>
<proteinExistence type="predicted"/>
<accession>A0AAE0ZMW2</accession>
<dbReference type="GO" id="GO:0051225">
    <property type="term" value="P:spindle assembly"/>
    <property type="evidence" value="ECO:0007669"/>
    <property type="project" value="InterPro"/>
</dbReference>
<dbReference type="PANTHER" id="PTHR16219:SF1">
    <property type="entry name" value="HAUS AUGMIN-LIKE COMPLEX SUBUNIT 4"/>
    <property type="match status" value="1"/>
</dbReference>
<evidence type="ECO:0000313" key="3">
    <source>
        <dbReference type="Proteomes" id="UP001283361"/>
    </source>
</evidence>
<evidence type="ECO:0000256" key="1">
    <source>
        <dbReference type="SAM" id="MobiDB-lite"/>
    </source>
</evidence>
<feature type="region of interest" description="Disordered" evidence="1">
    <location>
        <begin position="381"/>
        <end position="408"/>
    </location>
</feature>
<comment type="caution">
    <text evidence="2">The sequence shown here is derived from an EMBL/GenBank/DDBJ whole genome shotgun (WGS) entry which is preliminary data.</text>
</comment>
<organism evidence="2 3">
    <name type="scientific">Elysia crispata</name>
    <name type="common">lettuce slug</name>
    <dbReference type="NCBI Taxonomy" id="231223"/>
    <lineage>
        <taxon>Eukaryota</taxon>
        <taxon>Metazoa</taxon>
        <taxon>Spiralia</taxon>
        <taxon>Lophotrochozoa</taxon>
        <taxon>Mollusca</taxon>
        <taxon>Gastropoda</taxon>
        <taxon>Heterobranchia</taxon>
        <taxon>Euthyneura</taxon>
        <taxon>Panpulmonata</taxon>
        <taxon>Sacoglossa</taxon>
        <taxon>Placobranchoidea</taxon>
        <taxon>Plakobranchidae</taxon>
        <taxon>Elysia</taxon>
    </lineage>
</organism>
<protein>
    <submittedName>
        <fullName evidence="2">Uncharacterized protein</fullName>
    </submittedName>
</protein>